<keyword evidence="1" id="KW-0472">Membrane</keyword>
<feature type="transmembrane region" description="Helical" evidence="1">
    <location>
        <begin position="83"/>
        <end position="106"/>
    </location>
</feature>
<gene>
    <name evidence="2" type="ORF">SAMN05421760_10772</name>
</gene>
<reference evidence="3" key="1">
    <citation type="submission" date="2017-01" db="EMBL/GenBank/DDBJ databases">
        <authorList>
            <person name="Varghese N."/>
            <person name="Submissions S."/>
        </authorList>
    </citation>
    <scope>NUCLEOTIDE SEQUENCE [LARGE SCALE GENOMIC DNA]</scope>
    <source>
        <strain evidence="3">DSM 22306</strain>
    </source>
</reference>
<accession>A0A1N7MW82</accession>
<organism evidence="2 3">
    <name type="scientific">Neptunomonas antarctica</name>
    <dbReference type="NCBI Taxonomy" id="619304"/>
    <lineage>
        <taxon>Bacteria</taxon>
        <taxon>Pseudomonadati</taxon>
        <taxon>Pseudomonadota</taxon>
        <taxon>Gammaproteobacteria</taxon>
        <taxon>Oceanospirillales</taxon>
        <taxon>Oceanospirillaceae</taxon>
        <taxon>Neptunomonas</taxon>
    </lineage>
</organism>
<keyword evidence="1" id="KW-0812">Transmembrane</keyword>
<dbReference type="AlphaFoldDB" id="A0A1N7MW82"/>
<evidence type="ECO:0000313" key="3">
    <source>
        <dbReference type="Proteomes" id="UP000185999"/>
    </source>
</evidence>
<name>A0A1N7MW82_9GAMM</name>
<sequence length="142" mass="16476">MLQSKASLNYELGSLNFKHLIELEHDVIEGIYHTGMGAVVQAMATKEMKKHQTSRFWYTLIDIRELTMERNAPLRYSVIAQTLHWLTAKVMQFVLYFFFLLCHCMARRCACGRGSLSLLRAQRWCAKVNVPTLGYERSELNS</sequence>
<keyword evidence="3" id="KW-1185">Reference proteome</keyword>
<dbReference type="STRING" id="619304.SAMN05421760_10772"/>
<proteinExistence type="predicted"/>
<dbReference type="Proteomes" id="UP000185999">
    <property type="component" value="Unassembled WGS sequence"/>
</dbReference>
<keyword evidence="1" id="KW-1133">Transmembrane helix</keyword>
<evidence type="ECO:0000313" key="2">
    <source>
        <dbReference type="EMBL" id="SIS90385.1"/>
    </source>
</evidence>
<protein>
    <submittedName>
        <fullName evidence="2">Uncharacterized protein</fullName>
    </submittedName>
</protein>
<evidence type="ECO:0000256" key="1">
    <source>
        <dbReference type="SAM" id="Phobius"/>
    </source>
</evidence>
<dbReference type="EMBL" id="FTOE01000007">
    <property type="protein sequence ID" value="SIS90385.1"/>
    <property type="molecule type" value="Genomic_DNA"/>
</dbReference>